<feature type="compositionally biased region" description="Low complexity" evidence="1">
    <location>
        <begin position="24"/>
        <end position="38"/>
    </location>
</feature>
<gene>
    <name evidence="2" type="ORF">PV06_07886</name>
</gene>
<dbReference type="VEuPathDB" id="FungiDB:PV06_07886"/>
<dbReference type="OrthoDB" id="648861at2759"/>
<dbReference type="HOGENOM" id="CLU_018449_2_0_1"/>
<dbReference type="RefSeq" id="XP_016260925.1">
    <property type="nucleotide sequence ID" value="XM_016409171.1"/>
</dbReference>
<reference evidence="2 3" key="1">
    <citation type="submission" date="2015-01" db="EMBL/GenBank/DDBJ databases">
        <title>The Genome Sequence of Exophiala oligosperma CBS72588.</title>
        <authorList>
            <consortium name="The Broad Institute Genomics Platform"/>
            <person name="Cuomo C."/>
            <person name="de Hoog S."/>
            <person name="Gorbushina A."/>
            <person name="Stielow B."/>
            <person name="Teixiera M."/>
            <person name="Abouelleil A."/>
            <person name="Chapman S.B."/>
            <person name="Priest M."/>
            <person name="Young S.K."/>
            <person name="Wortman J."/>
            <person name="Nusbaum C."/>
            <person name="Birren B."/>
        </authorList>
    </citation>
    <scope>NUCLEOTIDE SEQUENCE [LARGE SCALE GENOMIC DNA]</scope>
    <source>
        <strain evidence="2 3">CBS 72588</strain>
    </source>
</reference>
<dbReference type="AlphaFoldDB" id="A0A0D2DYS7"/>
<organism evidence="2 3">
    <name type="scientific">Exophiala oligosperma</name>
    <dbReference type="NCBI Taxonomy" id="215243"/>
    <lineage>
        <taxon>Eukaryota</taxon>
        <taxon>Fungi</taxon>
        <taxon>Dikarya</taxon>
        <taxon>Ascomycota</taxon>
        <taxon>Pezizomycotina</taxon>
        <taxon>Eurotiomycetes</taxon>
        <taxon>Chaetothyriomycetidae</taxon>
        <taxon>Chaetothyriales</taxon>
        <taxon>Herpotrichiellaceae</taxon>
        <taxon>Exophiala</taxon>
    </lineage>
</organism>
<accession>A0A0D2DYS7</accession>
<dbReference type="EMBL" id="KN847338">
    <property type="protein sequence ID" value="KIW40709.1"/>
    <property type="molecule type" value="Genomic_DNA"/>
</dbReference>
<evidence type="ECO:0000313" key="2">
    <source>
        <dbReference type="EMBL" id="KIW40709.1"/>
    </source>
</evidence>
<protein>
    <recommendedName>
        <fullName evidence="4">Transcription factor domain-containing protein</fullName>
    </recommendedName>
</protein>
<evidence type="ECO:0000256" key="1">
    <source>
        <dbReference type="SAM" id="MobiDB-lite"/>
    </source>
</evidence>
<dbReference type="GeneID" id="27359960"/>
<dbReference type="Proteomes" id="UP000053342">
    <property type="component" value="Unassembled WGS sequence"/>
</dbReference>
<evidence type="ECO:0008006" key="4">
    <source>
        <dbReference type="Google" id="ProtNLM"/>
    </source>
</evidence>
<keyword evidence="3" id="KW-1185">Reference proteome</keyword>
<proteinExistence type="predicted"/>
<feature type="region of interest" description="Disordered" evidence="1">
    <location>
        <begin position="1"/>
        <end position="47"/>
    </location>
</feature>
<evidence type="ECO:0000313" key="3">
    <source>
        <dbReference type="Proteomes" id="UP000053342"/>
    </source>
</evidence>
<sequence length="526" mass="59187">MKCEWDKPVQRRRQRVFGQPVKATSTPSSTPDSAQPPTEASPASDEQKSLIYSGLEEAPSTFENCEKQDGDSRLVLDTRQQLSPVYSARTNSPQSALSTSHIPLSNSLKLCPQDHECFQYIPNSFLVQFIGKPWQWSMLSYVHSEIASYESGVMRAFIALASMELRCRYMSSHSGDSGDIATAQQHEILATDHYHQALRDLSRLLDRASQPARTDRDLDSLFATWFLLLWVGYYNVELARASQVHLSGIRSFLVEDVHGPRGQLCLPPASQQLLYFISIVDTHLALGNLGVGQLTQELLQADSHLHQDRLFQEARTCLPRMWGPEYPAEQLLDDLENYRPLSFIQACAKLKVEVWNLGLALRGLTVNQSSLDQLWQKIKHNGQDFLDVLALARIATNSGGRRVMWTIYHAALEYYAIQILFSCLGDSKSTFSPWLDNTLRDLLGIAYKALGEKPVMVYRYAWPLAVALIRIRDPIHKDWVAAQVKRASVLIGNPGIPKHLLEESPPPNTPLFLGLPHQGDSEAQEI</sequence>
<name>A0A0D2DYS7_9EURO</name>